<reference evidence="1" key="1">
    <citation type="submission" date="2014-11" db="EMBL/GenBank/DDBJ databases">
        <authorList>
            <person name="Amaro Gonzalez C."/>
        </authorList>
    </citation>
    <scope>NUCLEOTIDE SEQUENCE</scope>
</reference>
<organism evidence="1">
    <name type="scientific">Anguilla anguilla</name>
    <name type="common">European freshwater eel</name>
    <name type="synonym">Muraena anguilla</name>
    <dbReference type="NCBI Taxonomy" id="7936"/>
    <lineage>
        <taxon>Eukaryota</taxon>
        <taxon>Metazoa</taxon>
        <taxon>Chordata</taxon>
        <taxon>Craniata</taxon>
        <taxon>Vertebrata</taxon>
        <taxon>Euteleostomi</taxon>
        <taxon>Actinopterygii</taxon>
        <taxon>Neopterygii</taxon>
        <taxon>Teleostei</taxon>
        <taxon>Anguilliformes</taxon>
        <taxon>Anguillidae</taxon>
        <taxon>Anguilla</taxon>
    </lineage>
</organism>
<proteinExistence type="predicted"/>
<reference evidence="1" key="2">
    <citation type="journal article" date="2015" name="Fish Shellfish Immunol.">
        <title>Early steps in the European eel (Anguilla anguilla)-Vibrio vulnificus interaction in the gills: Role of the RtxA13 toxin.</title>
        <authorList>
            <person name="Callol A."/>
            <person name="Pajuelo D."/>
            <person name="Ebbesson L."/>
            <person name="Teles M."/>
            <person name="MacKenzie S."/>
            <person name="Amaro C."/>
        </authorList>
    </citation>
    <scope>NUCLEOTIDE SEQUENCE</scope>
</reference>
<dbReference type="EMBL" id="GBXM01101944">
    <property type="protein sequence ID" value="JAH06633.1"/>
    <property type="molecule type" value="Transcribed_RNA"/>
</dbReference>
<evidence type="ECO:0000313" key="1">
    <source>
        <dbReference type="EMBL" id="JAH06633.1"/>
    </source>
</evidence>
<sequence length="52" mass="5858">MIITVTSQQEDVEVQSQSRAFLCWVCMFSPCLHEFALGGVLQFPSMIQRHAG</sequence>
<protein>
    <submittedName>
        <fullName evidence="1">Uncharacterized protein</fullName>
    </submittedName>
</protein>
<name>A0A0E9PRY5_ANGAN</name>
<accession>A0A0E9PRY5</accession>
<dbReference type="AlphaFoldDB" id="A0A0E9PRY5"/>